<dbReference type="EC" id="3.6.1.41" evidence="1"/>
<dbReference type="SMART" id="SM00471">
    <property type="entry name" value="HDc"/>
    <property type="match status" value="1"/>
</dbReference>
<keyword evidence="11" id="KW-1185">Reference proteome</keyword>
<dbReference type="KEGG" id="cpat:CLPA_c23310"/>
<keyword evidence="2" id="KW-0479">Metal-binding</keyword>
<evidence type="ECO:0000313" key="11">
    <source>
        <dbReference type="Proteomes" id="UP000030905"/>
    </source>
</evidence>
<evidence type="ECO:0000259" key="7">
    <source>
        <dbReference type="PROSITE" id="PS51831"/>
    </source>
</evidence>
<reference evidence="9" key="2">
    <citation type="submission" date="2015-10" db="EMBL/GenBank/DDBJ databases">
        <title>Improved Draft Genome Sequence of Clostridium pasteurianum Strain ATCC 6013 (DSM 525) Using a Hybrid Next-Generation Sequencing Approach.</title>
        <authorList>
            <person name="Pyne M.E."/>
            <person name="Utturkar S.M."/>
            <person name="Brown S.D."/>
            <person name="Moo-Young M."/>
            <person name="Chung D.A."/>
            <person name="Chou P.C."/>
        </authorList>
    </citation>
    <scope>NUCLEOTIDE SEQUENCE</scope>
    <source>
        <strain evidence="9">ATCC 6013</strain>
    </source>
</reference>
<name>A0A0H3J399_CLOPA</name>
<evidence type="ECO:0000256" key="4">
    <source>
        <dbReference type="ARBA" id="ARBA00022801"/>
    </source>
</evidence>
<evidence type="ECO:0000313" key="9">
    <source>
        <dbReference type="EMBL" id="KRU11601.1"/>
    </source>
</evidence>
<dbReference type="GO" id="GO:0000166">
    <property type="term" value="F:nucleotide binding"/>
    <property type="evidence" value="ECO:0007669"/>
    <property type="project" value="UniProtKB-KW"/>
</dbReference>
<keyword evidence="3" id="KW-0547">Nucleotide-binding</keyword>
<keyword evidence="4 9" id="KW-0378">Hydrolase</keyword>
<evidence type="ECO:0000256" key="2">
    <source>
        <dbReference type="ARBA" id="ARBA00022723"/>
    </source>
</evidence>
<comment type="catalytic activity">
    <reaction evidence="6">
        <text>P(1),P(4)-bis(5'-adenosyl) tetraphosphate + H2O = 2 ADP + 2 H(+)</text>
        <dbReference type="Rhea" id="RHEA:24252"/>
        <dbReference type="ChEBI" id="CHEBI:15377"/>
        <dbReference type="ChEBI" id="CHEBI:15378"/>
        <dbReference type="ChEBI" id="CHEBI:58141"/>
        <dbReference type="ChEBI" id="CHEBI:456216"/>
        <dbReference type="EC" id="3.6.1.41"/>
    </reaction>
</comment>
<dbReference type="InterPro" id="IPR003607">
    <property type="entry name" value="HD/PDEase_dom"/>
</dbReference>
<evidence type="ECO:0000256" key="6">
    <source>
        <dbReference type="ARBA" id="ARBA00049417"/>
    </source>
</evidence>
<organism evidence="8 11">
    <name type="scientific">Clostridium pasteurianum DSM 525 = ATCC 6013</name>
    <dbReference type="NCBI Taxonomy" id="1262449"/>
    <lineage>
        <taxon>Bacteria</taxon>
        <taxon>Bacillati</taxon>
        <taxon>Bacillota</taxon>
        <taxon>Clostridia</taxon>
        <taxon>Eubacteriales</taxon>
        <taxon>Clostridiaceae</taxon>
        <taxon>Clostridium</taxon>
    </lineage>
</organism>
<dbReference type="InterPro" id="IPR006675">
    <property type="entry name" value="HDIG_dom"/>
</dbReference>
<dbReference type="Pfam" id="PF01966">
    <property type="entry name" value="HD"/>
    <property type="match status" value="1"/>
</dbReference>
<reference evidence="9 10" key="3">
    <citation type="journal article" name="Genome Announc.">
        <title>Improved Draft Genome Sequence of Clostridium pasteurianum Strain ATCC 6013 (DSM 525) Using a Hybrid Next-Generation Sequencing Approach.</title>
        <authorList>
            <person name="Pyne M.E."/>
            <person name="Utturkar S."/>
            <person name="Brown S.D."/>
            <person name="Moo-Young M."/>
            <person name="Chung D.A."/>
            <person name="Chou C.P."/>
        </authorList>
    </citation>
    <scope>NUCLEOTIDE SEQUENCE [LARGE SCALE GENOMIC DNA]</scope>
    <source>
        <strain evidence="9 10">ATCC 6013</strain>
    </source>
</reference>
<sequence>MWNEFEMEEYLKKNLTKGRLKHSLGVRDTAEILAKKYGADVHKARIAGLIHDCAKQMDENKILDICSENGYKLDYIACKNPSIMHGAAASVIAKKLMGVEDEDILNSIEYHTTGRKNMSLLEKVIYLADYIEPSRDFQGVDILRETVNKDLNEGLLLSFNNTIELVISRGNLIHLNTVEARNYIICNEK</sequence>
<feature type="domain" description="HD" evidence="7">
    <location>
        <begin position="19"/>
        <end position="134"/>
    </location>
</feature>
<dbReference type="AlphaFoldDB" id="A0A0H3J399"/>
<dbReference type="RefSeq" id="WP_003441455.1">
    <property type="nucleotide sequence ID" value="NZ_ANZB01000002.1"/>
</dbReference>
<dbReference type="Gene3D" id="1.10.3210.10">
    <property type="entry name" value="Hypothetical protein af1432"/>
    <property type="match status" value="1"/>
</dbReference>
<evidence type="ECO:0000313" key="10">
    <source>
        <dbReference type="Proteomes" id="UP000028042"/>
    </source>
</evidence>
<dbReference type="KEGG" id="cpae:CPAST_c23310"/>
<dbReference type="Proteomes" id="UP000030905">
    <property type="component" value="Chromosome"/>
</dbReference>
<dbReference type="PATRIC" id="fig|1262449.3.peg.659"/>
<evidence type="ECO:0000256" key="1">
    <source>
        <dbReference type="ARBA" id="ARBA00012506"/>
    </source>
</evidence>
<dbReference type="PANTHER" id="PTHR35795:SF1">
    <property type="entry name" value="BIS(5'-NUCLEOSYL)-TETRAPHOSPHATASE, SYMMETRICAL"/>
    <property type="match status" value="1"/>
</dbReference>
<dbReference type="PANTHER" id="PTHR35795">
    <property type="entry name" value="SLR1885 PROTEIN"/>
    <property type="match status" value="1"/>
</dbReference>
<dbReference type="PROSITE" id="PS51831">
    <property type="entry name" value="HD"/>
    <property type="match status" value="1"/>
</dbReference>
<dbReference type="EMBL" id="JPGY02000001">
    <property type="protein sequence ID" value="KRU11601.1"/>
    <property type="molecule type" value="Genomic_DNA"/>
</dbReference>
<evidence type="ECO:0000313" key="8">
    <source>
        <dbReference type="EMBL" id="AJA52389.1"/>
    </source>
</evidence>
<dbReference type="EMBL" id="CP009268">
    <property type="protein sequence ID" value="AJA52389.1"/>
    <property type="molecule type" value="Genomic_DNA"/>
</dbReference>
<proteinExistence type="predicted"/>
<dbReference type="Proteomes" id="UP000028042">
    <property type="component" value="Unassembled WGS sequence"/>
</dbReference>
<dbReference type="InterPro" id="IPR051094">
    <property type="entry name" value="Diverse_Catalytic_Enzymes"/>
</dbReference>
<dbReference type="NCBIfam" id="TIGR00488">
    <property type="entry name" value="bis(5'-nucleosyl)-tetraphosphatase (symmetrical) YqeK"/>
    <property type="match status" value="1"/>
</dbReference>
<accession>A0A0H3J399</accession>
<protein>
    <recommendedName>
        <fullName evidence="1">bis(5'-nucleosyl)-tetraphosphatase (symmetrical)</fullName>
        <ecNumber evidence="1">3.6.1.41</ecNumber>
    </recommendedName>
</protein>
<dbReference type="eggNOG" id="COG1713">
    <property type="taxonomic scope" value="Bacteria"/>
</dbReference>
<dbReference type="SUPFAM" id="SSF109604">
    <property type="entry name" value="HD-domain/PDEase-like"/>
    <property type="match status" value="1"/>
</dbReference>
<dbReference type="CDD" id="cd00077">
    <property type="entry name" value="HDc"/>
    <property type="match status" value="1"/>
</dbReference>
<dbReference type="GO" id="GO:0008803">
    <property type="term" value="F:bis(5'-nucleosyl)-tetraphosphatase (symmetrical) activity"/>
    <property type="evidence" value="ECO:0007669"/>
    <property type="project" value="UniProtKB-EC"/>
</dbReference>
<reference evidence="8 11" key="1">
    <citation type="journal article" date="2015" name="Genome Announc.">
        <title>Complete Genome Sequence of the Nitrogen-Fixing and Solvent-Producing Clostridium pasteurianum DSM 525.</title>
        <authorList>
            <person name="Poehlein A."/>
            <person name="Grosse-Honebrink A."/>
            <person name="Zhang Y."/>
            <person name="Minton N.P."/>
            <person name="Daniel R."/>
        </authorList>
    </citation>
    <scope>NUCLEOTIDE SEQUENCE [LARGE SCALE GENOMIC DNA]</scope>
    <source>
        <strain evidence="8">DSM 525</strain>
        <strain evidence="11">DSM 525 / ATCC 6013</strain>
    </source>
</reference>
<gene>
    <name evidence="8" type="ORF">CLPA_c23310</name>
    <name evidence="9" type="ORF">CP6013_00848</name>
</gene>
<dbReference type="InterPro" id="IPR005249">
    <property type="entry name" value="YqeK"/>
</dbReference>
<keyword evidence="5" id="KW-0408">Iron</keyword>
<dbReference type="NCBIfam" id="TIGR00277">
    <property type="entry name" value="HDIG"/>
    <property type="match status" value="1"/>
</dbReference>
<evidence type="ECO:0000256" key="3">
    <source>
        <dbReference type="ARBA" id="ARBA00022741"/>
    </source>
</evidence>
<evidence type="ECO:0000256" key="5">
    <source>
        <dbReference type="ARBA" id="ARBA00023004"/>
    </source>
</evidence>
<dbReference type="GO" id="GO:0046872">
    <property type="term" value="F:metal ion binding"/>
    <property type="evidence" value="ECO:0007669"/>
    <property type="project" value="UniProtKB-KW"/>
</dbReference>
<dbReference type="GeneID" id="93074475"/>
<dbReference type="InterPro" id="IPR006674">
    <property type="entry name" value="HD_domain"/>
</dbReference>